<name>A0A2Z7DGH8_9LAMI</name>
<dbReference type="AlphaFoldDB" id="A0A2Z7DGH8"/>
<keyword evidence="1" id="KW-1133">Transmembrane helix</keyword>
<dbReference type="PANTHER" id="PTHR33306">
    <property type="entry name" value="EXPRESSED PROTEIN-RELATED-RELATED"/>
    <property type="match status" value="1"/>
</dbReference>
<accession>A0A2Z7DGH8</accession>
<protein>
    <recommendedName>
        <fullName evidence="4">Transmembrane protein</fullName>
    </recommendedName>
</protein>
<feature type="transmembrane region" description="Helical" evidence="1">
    <location>
        <begin position="23"/>
        <end position="42"/>
    </location>
</feature>
<dbReference type="EMBL" id="KQ988205">
    <property type="protein sequence ID" value="KZV56257.1"/>
    <property type="molecule type" value="Genomic_DNA"/>
</dbReference>
<feature type="transmembrane region" description="Helical" evidence="1">
    <location>
        <begin position="54"/>
        <end position="74"/>
    </location>
</feature>
<keyword evidence="1" id="KW-0472">Membrane</keyword>
<proteinExistence type="predicted"/>
<evidence type="ECO:0000256" key="1">
    <source>
        <dbReference type="SAM" id="Phobius"/>
    </source>
</evidence>
<evidence type="ECO:0008006" key="4">
    <source>
        <dbReference type="Google" id="ProtNLM"/>
    </source>
</evidence>
<dbReference type="Proteomes" id="UP000250235">
    <property type="component" value="Unassembled WGS sequence"/>
</dbReference>
<evidence type="ECO:0000313" key="3">
    <source>
        <dbReference type="Proteomes" id="UP000250235"/>
    </source>
</evidence>
<gene>
    <name evidence="2" type="ORF">F511_24678</name>
</gene>
<dbReference type="PANTHER" id="PTHR33306:SF7">
    <property type="entry name" value="EXPRESSED PROTEIN"/>
    <property type="match status" value="1"/>
</dbReference>
<evidence type="ECO:0000313" key="2">
    <source>
        <dbReference type="EMBL" id="KZV56257.1"/>
    </source>
</evidence>
<sequence>MYYQRRNTASSILDVFSLNPPPYPVLFILALIFVFLGLQWYVSYESVVESTQENMGWVLIAVTLVLVFAVKLLSSFDSSDWWFYGRSPWERRQIASYLQPSEGGSSPWGVAAVIVLLLVLMQYQSTFLGSWFI</sequence>
<keyword evidence="3" id="KW-1185">Reference proteome</keyword>
<keyword evidence="1" id="KW-0812">Transmembrane</keyword>
<reference evidence="2 3" key="1">
    <citation type="journal article" date="2015" name="Proc. Natl. Acad. Sci. U.S.A.">
        <title>The resurrection genome of Boea hygrometrica: A blueprint for survival of dehydration.</title>
        <authorList>
            <person name="Xiao L."/>
            <person name="Yang G."/>
            <person name="Zhang L."/>
            <person name="Yang X."/>
            <person name="Zhao S."/>
            <person name="Ji Z."/>
            <person name="Zhou Q."/>
            <person name="Hu M."/>
            <person name="Wang Y."/>
            <person name="Chen M."/>
            <person name="Xu Y."/>
            <person name="Jin H."/>
            <person name="Xiao X."/>
            <person name="Hu G."/>
            <person name="Bao F."/>
            <person name="Hu Y."/>
            <person name="Wan P."/>
            <person name="Li L."/>
            <person name="Deng X."/>
            <person name="Kuang T."/>
            <person name="Xiang C."/>
            <person name="Zhu J.K."/>
            <person name="Oliver M.J."/>
            <person name="He Y."/>
        </authorList>
    </citation>
    <scope>NUCLEOTIDE SEQUENCE [LARGE SCALE GENOMIC DNA]</scope>
    <source>
        <strain evidence="3">cv. XS01</strain>
    </source>
</reference>
<organism evidence="2 3">
    <name type="scientific">Dorcoceras hygrometricum</name>
    <dbReference type="NCBI Taxonomy" id="472368"/>
    <lineage>
        <taxon>Eukaryota</taxon>
        <taxon>Viridiplantae</taxon>
        <taxon>Streptophyta</taxon>
        <taxon>Embryophyta</taxon>
        <taxon>Tracheophyta</taxon>
        <taxon>Spermatophyta</taxon>
        <taxon>Magnoliopsida</taxon>
        <taxon>eudicotyledons</taxon>
        <taxon>Gunneridae</taxon>
        <taxon>Pentapetalae</taxon>
        <taxon>asterids</taxon>
        <taxon>lamiids</taxon>
        <taxon>Lamiales</taxon>
        <taxon>Gesneriaceae</taxon>
        <taxon>Didymocarpoideae</taxon>
        <taxon>Trichosporeae</taxon>
        <taxon>Loxocarpinae</taxon>
        <taxon>Dorcoceras</taxon>
    </lineage>
</organism>
<dbReference type="OrthoDB" id="1921056at2759"/>
<feature type="transmembrane region" description="Helical" evidence="1">
    <location>
        <begin position="108"/>
        <end position="132"/>
    </location>
</feature>